<feature type="chain" id="PRO_5047322280" evidence="2">
    <location>
        <begin position="21"/>
        <end position="414"/>
    </location>
</feature>
<keyword evidence="5" id="KW-1185">Reference proteome</keyword>
<name>A0ABQ5XXB9_9GAMM</name>
<dbReference type="Gene3D" id="3.10.350.10">
    <property type="entry name" value="LysM domain"/>
    <property type="match status" value="1"/>
</dbReference>
<evidence type="ECO:0000256" key="2">
    <source>
        <dbReference type="SAM" id="SignalP"/>
    </source>
</evidence>
<dbReference type="RefSeq" id="WP_284323066.1">
    <property type="nucleotide sequence ID" value="NZ_BSOB01000061.1"/>
</dbReference>
<dbReference type="SUPFAM" id="SSF54106">
    <property type="entry name" value="LysM domain"/>
    <property type="match status" value="1"/>
</dbReference>
<dbReference type="InterPro" id="IPR036779">
    <property type="entry name" value="LysM_dom_sf"/>
</dbReference>
<dbReference type="InterPro" id="IPR018392">
    <property type="entry name" value="LysM"/>
</dbReference>
<dbReference type="EMBL" id="BSOB01000061">
    <property type="protein sequence ID" value="GLQ95387.1"/>
    <property type="molecule type" value="Genomic_DNA"/>
</dbReference>
<feature type="domain" description="LysM" evidence="3">
    <location>
        <begin position="365"/>
        <end position="408"/>
    </location>
</feature>
<feature type="region of interest" description="Disordered" evidence="1">
    <location>
        <begin position="26"/>
        <end position="57"/>
    </location>
</feature>
<dbReference type="CDD" id="cd00118">
    <property type="entry name" value="LysM"/>
    <property type="match status" value="1"/>
</dbReference>
<feature type="signal peptide" evidence="2">
    <location>
        <begin position="1"/>
        <end position="20"/>
    </location>
</feature>
<reference evidence="5" key="1">
    <citation type="journal article" date="2019" name="Int. J. Syst. Evol. Microbiol.">
        <title>The Global Catalogue of Microorganisms (GCM) 10K type strain sequencing project: providing services to taxonomists for standard genome sequencing and annotation.</title>
        <authorList>
            <consortium name="The Broad Institute Genomics Platform"/>
            <consortium name="The Broad Institute Genome Sequencing Center for Infectious Disease"/>
            <person name="Wu L."/>
            <person name="Ma J."/>
        </authorList>
    </citation>
    <scope>NUCLEOTIDE SEQUENCE [LARGE SCALE GENOMIC DNA]</scope>
    <source>
        <strain evidence="5">NBRC 111980</strain>
    </source>
</reference>
<feature type="region of interest" description="Disordered" evidence="1">
    <location>
        <begin position="348"/>
        <end position="367"/>
    </location>
</feature>
<proteinExistence type="predicted"/>
<evidence type="ECO:0000256" key="1">
    <source>
        <dbReference type="SAM" id="MobiDB-lite"/>
    </source>
</evidence>
<dbReference type="PROSITE" id="PS51257">
    <property type="entry name" value="PROKAR_LIPOPROTEIN"/>
    <property type="match status" value="1"/>
</dbReference>
<dbReference type="CDD" id="cd16894">
    <property type="entry name" value="MltD-like"/>
    <property type="match status" value="1"/>
</dbReference>
<organism evidence="4 5">
    <name type="scientific">Dyella acidisoli</name>
    <dbReference type="NCBI Taxonomy" id="1867834"/>
    <lineage>
        <taxon>Bacteria</taxon>
        <taxon>Pseudomonadati</taxon>
        <taxon>Pseudomonadota</taxon>
        <taxon>Gammaproteobacteria</taxon>
        <taxon>Lysobacterales</taxon>
        <taxon>Rhodanobacteraceae</taxon>
        <taxon>Dyella</taxon>
    </lineage>
</organism>
<evidence type="ECO:0000313" key="5">
    <source>
        <dbReference type="Proteomes" id="UP001156670"/>
    </source>
</evidence>
<dbReference type="Gene3D" id="1.10.530.10">
    <property type="match status" value="1"/>
</dbReference>
<comment type="caution">
    <text evidence="4">The sequence shown here is derived from an EMBL/GenBank/DDBJ whole genome shotgun (WGS) entry which is preliminary data.</text>
</comment>
<accession>A0ABQ5XXB9</accession>
<dbReference type="Proteomes" id="UP001156670">
    <property type="component" value="Unassembled WGS sequence"/>
</dbReference>
<dbReference type="InterPro" id="IPR008258">
    <property type="entry name" value="Transglycosylase_SLT_dom_1"/>
</dbReference>
<dbReference type="InterPro" id="IPR023346">
    <property type="entry name" value="Lysozyme-like_dom_sf"/>
</dbReference>
<dbReference type="SMART" id="SM00257">
    <property type="entry name" value="LysM"/>
    <property type="match status" value="1"/>
</dbReference>
<dbReference type="PROSITE" id="PS51782">
    <property type="entry name" value="LYSM"/>
    <property type="match status" value="1"/>
</dbReference>
<protein>
    <submittedName>
        <fullName evidence="4">Lytic transglycosylase</fullName>
    </submittedName>
</protein>
<dbReference type="PANTHER" id="PTHR33734">
    <property type="entry name" value="LYSM DOMAIN-CONTAINING GPI-ANCHORED PROTEIN 2"/>
    <property type="match status" value="1"/>
</dbReference>
<keyword evidence="2" id="KW-0732">Signal</keyword>
<evidence type="ECO:0000259" key="3">
    <source>
        <dbReference type="PROSITE" id="PS51782"/>
    </source>
</evidence>
<dbReference type="SUPFAM" id="SSF53955">
    <property type="entry name" value="Lysozyme-like"/>
    <property type="match status" value="1"/>
</dbReference>
<dbReference type="Pfam" id="PF01464">
    <property type="entry name" value="SLT"/>
    <property type="match status" value="1"/>
</dbReference>
<evidence type="ECO:0000313" key="4">
    <source>
        <dbReference type="EMBL" id="GLQ95387.1"/>
    </source>
</evidence>
<dbReference type="PANTHER" id="PTHR33734:SF22">
    <property type="entry name" value="MEMBRANE-BOUND LYTIC MUREIN TRANSGLYCOSYLASE D"/>
    <property type="match status" value="1"/>
</dbReference>
<gene>
    <name evidence="4" type="primary">dniR_2</name>
    <name evidence="4" type="ORF">GCM10007901_43420</name>
</gene>
<sequence length="414" mass="46189">MSYVRRLLPVALTSLLAACATPPANKSAHVPAITPPPVPTPSTSLPSPQVPAPQTTPEITTANVWDKLRDSFAMSDCDADPQIMVWAHRYTQNPQRFEAQMSDALPQIVYVQQAAEKYDVAGEFVLLPWVESQYRPVPGHRNLPAGMWQLVQSTARVMGLHVDHSYDGRLDTSASTDGVMRMLHDYHSELHDWRLVDYAYNRGEFGVQRLVQQHGLPPDEPAIPKLQVPRITREHLTKLLAISCVVRDPSRFNVELPTLPADQHLETVEVNRSMTLTTAAGHAGMETDDLRRLNPALQNNFLVMNGPGHLLMPHRNAEQLRNAMQIANDQDMTASMSARSPLPAIYVDQPESNSQDEADKPQRARTHVVKPGESLWQIARSYSTSVSTLERLNHLHGKALKPGQVIKLDSPDKR</sequence>
<dbReference type="Pfam" id="PF01476">
    <property type="entry name" value="LysM"/>
    <property type="match status" value="1"/>
</dbReference>